<dbReference type="InterPro" id="IPR045597">
    <property type="entry name" value="DUF6458"/>
</dbReference>
<evidence type="ECO:0000259" key="3">
    <source>
        <dbReference type="Pfam" id="PF20059"/>
    </source>
</evidence>
<name>A0ABN2XUF1_9ACTN</name>
<dbReference type="Proteomes" id="UP001500575">
    <property type="component" value="Unassembled WGS sequence"/>
</dbReference>
<organism evidence="4 5">
    <name type="scientific">Nocardioides bigeumensis</name>
    <dbReference type="NCBI Taxonomy" id="433657"/>
    <lineage>
        <taxon>Bacteria</taxon>
        <taxon>Bacillati</taxon>
        <taxon>Actinomycetota</taxon>
        <taxon>Actinomycetes</taxon>
        <taxon>Propionibacteriales</taxon>
        <taxon>Nocardioidaceae</taxon>
        <taxon>Nocardioides</taxon>
    </lineage>
</organism>
<gene>
    <name evidence="4" type="ORF">GCM10009843_06880</name>
</gene>
<keyword evidence="2" id="KW-1133">Transmembrane helix</keyword>
<accession>A0ABN2XUF1</accession>
<dbReference type="Pfam" id="PF20059">
    <property type="entry name" value="DUF6458"/>
    <property type="match status" value="1"/>
</dbReference>
<sequence length="86" mass="9060">MGYGFGVFLIAVGLIIVYALEVDIPGVGQEALGWILVAAGLLVVILTAVTLNSRRRANTVQTTTHSDGSQTVQQRQSDVDNPPPAV</sequence>
<keyword evidence="2" id="KW-0812">Transmembrane</keyword>
<feature type="domain" description="DUF6458" evidence="3">
    <location>
        <begin position="1"/>
        <end position="78"/>
    </location>
</feature>
<evidence type="ECO:0000313" key="5">
    <source>
        <dbReference type="Proteomes" id="UP001500575"/>
    </source>
</evidence>
<keyword evidence="5" id="KW-1185">Reference proteome</keyword>
<feature type="compositionally biased region" description="Polar residues" evidence="1">
    <location>
        <begin position="58"/>
        <end position="76"/>
    </location>
</feature>
<dbReference type="RefSeq" id="WP_344302218.1">
    <property type="nucleotide sequence ID" value="NZ_BAAAQQ010000002.1"/>
</dbReference>
<comment type="caution">
    <text evidence="4">The sequence shown here is derived from an EMBL/GenBank/DDBJ whole genome shotgun (WGS) entry which is preliminary data.</text>
</comment>
<proteinExistence type="predicted"/>
<feature type="transmembrane region" description="Helical" evidence="2">
    <location>
        <begin position="31"/>
        <end position="51"/>
    </location>
</feature>
<keyword evidence="2" id="KW-0472">Membrane</keyword>
<evidence type="ECO:0000256" key="2">
    <source>
        <dbReference type="SAM" id="Phobius"/>
    </source>
</evidence>
<protein>
    <recommendedName>
        <fullName evidence="3">DUF6458 domain-containing protein</fullName>
    </recommendedName>
</protein>
<evidence type="ECO:0000256" key="1">
    <source>
        <dbReference type="SAM" id="MobiDB-lite"/>
    </source>
</evidence>
<reference evidence="4 5" key="1">
    <citation type="journal article" date="2019" name="Int. J. Syst. Evol. Microbiol.">
        <title>The Global Catalogue of Microorganisms (GCM) 10K type strain sequencing project: providing services to taxonomists for standard genome sequencing and annotation.</title>
        <authorList>
            <consortium name="The Broad Institute Genomics Platform"/>
            <consortium name="The Broad Institute Genome Sequencing Center for Infectious Disease"/>
            <person name="Wu L."/>
            <person name="Ma J."/>
        </authorList>
    </citation>
    <scope>NUCLEOTIDE SEQUENCE [LARGE SCALE GENOMIC DNA]</scope>
    <source>
        <strain evidence="4 5">JCM 16021</strain>
    </source>
</reference>
<dbReference type="EMBL" id="BAAAQQ010000002">
    <property type="protein sequence ID" value="GAA2116587.1"/>
    <property type="molecule type" value="Genomic_DNA"/>
</dbReference>
<feature type="region of interest" description="Disordered" evidence="1">
    <location>
        <begin position="57"/>
        <end position="86"/>
    </location>
</feature>
<evidence type="ECO:0000313" key="4">
    <source>
        <dbReference type="EMBL" id="GAA2116587.1"/>
    </source>
</evidence>